<keyword evidence="5 8" id="KW-0460">Magnesium</keyword>
<comment type="subcellular location">
    <subcellularLocation>
        <location evidence="8">Cytoplasm</location>
    </subcellularLocation>
</comment>
<feature type="binding site" evidence="8">
    <location>
        <position position="97"/>
    </location>
    <ligand>
        <name>GTP</name>
        <dbReference type="ChEBI" id="CHEBI:37565"/>
    </ligand>
</feature>
<keyword evidence="3 8" id="KW-0479">Metal-binding</keyword>
<dbReference type="CDD" id="cd02503">
    <property type="entry name" value="MobA"/>
    <property type="match status" value="1"/>
</dbReference>
<keyword evidence="10" id="KW-0548">Nucleotidyltransferase</keyword>
<evidence type="ECO:0000256" key="4">
    <source>
        <dbReference type="ARBA" id="ARBA00022741"/>
    </source>
</evidence>
<dbReference type="Pfam" id="PF12804">
    <property type="entry name" value="NTP_transf_3"/>
    <property type="match status" value="1"/>
</dbReference>
<dbReference type="Proteomes" id="UP000663452">
    <property type="component" value="Chromosome"/>
</dbReference>
<dbReference type="EC" id="2.7.7.77" evidence="8"/>
<dbReference type="InterPro" id="IPR025877">
    <property type="entry name" value="MobA-like_NTP_Trfase"/>
</dbReference>
<feature type="domain" description="MobA-like NTP transferase" evidence="9">
    <location>
        <begin position="6"/>
        <end position="171"/>
    </location>
</feature>
<name>A0ABX7LC19_9BACL</name>
<feature type="binding site" evidence="8">
    <location>
        <position position="68"/>
    </location>
    <ligand>
        <name>GTP</name>
        <dbReference type="ChEBI" id="CHEBI:37565"/>
    </ligand>
</feature>
<dbReference type="HAMAP" id="MF_00316">
    <property type="entry name" value="MobA"/>
    <property type="match status" value="1"/>
</dbReference>
<keyword evidence="6 8" id="KW-0342">GTP-binding</keyword>
<gene>
    <name evidence="8" type="primary">mobA</name>
    <name evidence="10" type="ORF">JRJ22_27300</name>
</gene>
<feature type="binding site" evidence="8">
    <location>
        <position position="21"/>
    </location>
    <ligand>
        <name>GTP</name>
        <dbReference type="ChEBI" id="CHEBI:37565"/>
    </ligand>
</feature>
<comment type="domain">
    <text evidence="8">The N-terminal domain determines nucleotide recognition and specific binding, while the C-terminal domain determines the specific binding to the target protein.</text>
</comment>
<dbReference type="Gene3D" id="3.90.550.10">
    <property type="entry name" value="Spore Coat Polysaccharide Biosynthesis Protein SpsA, Chain A"/>
    <property type="match status" value="1"/>
</dbReference>
<dbReference type="InterPro" id="IPR029044">
    <property type="entry name" value="Nucleotide-diphossugar_trans"/>
</dbReference>
<evidence type="ECO:0000259" key="9">
    <source>
        <dbReference type="Pfam" id="PF12804"/>
    </source>
</evidence>
<dbReference type="RefSeq" id="WP_206102322.1">
    <property type="nucleotide sequence ID" value="NZ_CP070969.1"/>
</dbReference>
<keyword evidence="11" id="KW-1185">Reference proteome</keyword>
<evidence type="ECO:0000256" key="3">
    <source>
        <dbReference type="ARBA" id="ARBA00022723"/>
    </source>
</evidence>
<feature type="binding site" evidence="8">
    <location>
        <begin position="9"/>
        <end position="11"/>
    </location>
    <ligand>
        <name>GTP</name>
        <dbReference type="ChEBI" id="CHEBI:37565"/>
    </ligand>
</feature>
<dbReference type="PANTHER" id="PTHR19136:SF81">
    <property type="entry name" value="MOLYBDENUM COFACTOR GUANYLYLTRANSFERASE"/>
    <property type="match status" value="1"/>
</dbReference>
<sequence length="216" mass="23079">MPQYTGILLTGGASRRMGRDKALLELAGRPVIARLADELSSLAGSTVIACGPRERREYSFLGLPQIADEYQGCGPLAGLHAALTHSRNEWNLVAACDLPFASAEFLQYILRYHAQAYPQGSGTSGRHGADAAVAVSCQGRVQPLLGLYHKRVLPALEAALSAGNFKVTDFLEKLDVLYVPETGFSSAPLTPSPLYNMNTPEDYAAAVLLAHRPANG</sequence>
<comment type="similarity">
    <text evidence="8">Belongs to the MobA family.</text>
</comment>
<proteinExistence type="inferred from homology"/>
<evidence type="ECO:0000256" key="8">
    <source>
        <dbReference type="HAMAP-Rule" id="MF_00316"/>
    </source>
</evidence>
<comment type="catalytic activity">
    <reaction evidence="8">
        <text>Mo-molybdopterin + GTP + H(+) = Mo-molybdopterin guanine dinucleotide + diphosphate</text>
        <dbReference type="Rhea" id="RHEA:34243"/>
        <dbReference type="ChEBI" id="CHEBI:15378"/>
        <dbReference type="ChEBI" id="CHEBI:33019"/>
        <dbReference type="ChEBI" id="CHEBI:37565"/>
        <dbReference type="ChEBI" id="CHEBI:71302"/>
        <dbReference type="ChEBI" id="CHEBI:71310"/>
        <dbReference type="EC" id="2.7.7.77"/>
    </reaction>
</comment>
<evidence type="ECO:0000256" key="1">
    <source>
        <dbReference type="ARBA" id="ARBA00022490"/>
    </source>
</evidence>
<keyword evidence="1 8" id="KW-0963">Cytoplasm</keyword>
<reference evidence="10 11" key="1">
    <citation type="submission" date="2021-02" db="EMBL/GenBank/DDBJ databases">
        <title>Paenibacillus tianjinensis sp. nov.</title>
        <authorList>
            <person name="Liu H."/>
        </authorList>
    </citation>
    <scope>NUCLEOTIDE SEQUENCE [LARGE SCALE GENOMIC DNA]</scope>
    <source>
        <strain evidence="10 11">TB2019</strain>
    </source>
</reference>
<dbReference type="PANTHER" id="PTHR19136">
    <property type="entry name" value="MOLYBDENUM COFACTOR GUANYLYLTRANSFERASE"/>
    <property type="match status" value="1"/>
</dbReference>
<keyword evidence="7 8" id="KW-0501">Molybdenum cofactor biosynthesis</keyword>
<comment type="cofactor">
    <cofactor evidence="8">
        <name>Mg(2+)</name>
        <dbReference type="ChEBI" id="CHEBI:18420"/>
    </cofactor>
</comment>
<feature type="binding site" evidence="8">
    <location>
        <position position="97"/>
    </location>
    <ligand>
        <name>Mg(2+)</name>
        <dbReference type="ChEBI" id="CHEBI:18420"/>
    </ligand>
</feature>
<dbReference type="EMBL" id="CP070969">
    <property type="protein sequence ID" value="QSF44806.1"/>
    <property type="molecule type" value="Genomic_DNA"/>
</dbReference>
<evidence type="ECO:0000256" key="2">
    <source>
        <dbReference type="ARBA" id="ARBA00022679"/>
    </source>
</evidence>
<comment type="function">
    <text evidence="8">Transfers a GMP moiety from GTP to Mo-molybdopterin (Mo-MPT) cofactor (Moco or molybdenum cofactor) to form Mo-molybdopterin guanine dinucleotide (Mo-MGD) cofactor.</text>
</comment>
<keyword evidence="2 8" id="KW-0808">Transferase</keyword>
<keyword evidence="4 8" id="KW-0547">Nucleotide-binding</keyword>
<evidence type="ECO:0000256" key="5">
    <source>
        <dbReference type="ARBA" id="ARBA00022842"/>
    </source>
</evidence>
<dbReference type="GO" id="GO:0016779">
    <property type="term" value="F:nucleotidyltransferase activity"/>
    <property type="evidence" value="ECO:0007669"/>
    <property type="project" value="UniProtKB-KW"/>
</dbReference>
<comment type="caution">
    <text evidence="8">Lacks conserved residue(s) required for the propagation of feature annotation.</text>
</comment>
<organism evidence="10 11">
    <name type="scientific">Paenibacillus tianjinensis</name>
    <dbReference type="NCBI Taxonomy" id="2810347"/>
    <lineage>
        <taxon>Bacteria</taxon>
        <taxon>Bacillati</taxon>
        <taxon>Bacillota</taxon>
        <taxon>Bacilli</taxon>
        <taxon>Bacillales</taxon>
        <taxon>Paenibacillaceae</taxon>
        <taxon>Paenibacillus</taxon>
    </lineage>
</organism>
<protein>
    <recommendedName>
        <fullName evidence="8">Probable molybdenum cofactor guanylyltransferase</fullName>
        <shortName evidence="8">MoCo guanylyltransferase</shortName>
        <ecNumber evidence="8">2.7.7.77</ecNumber>
    </recommendedName>
    <alternativeName>
        <fullName evidence="8">GTP:molybdopterin guanylyltransferase</fullName>
    </alternativeName>
    <alternativeName>
        <fullName evidence="8">Mo-MPT guanylyltransferase</fullName>
    </alternativeName>
    <alternativeName>
        <fullName evidence="8">Molybdopterin guanylyltransferase</fullName>
    </alternativeName>
    <alternativeName>
        <fullName evidence="8">Molybdopterin-guanine dinucleotide synthase</fullName>
        <shortName evidence="8">MGD synthase</shortName>
    </alternativeName>
</protein>
<evidence type="ECO:0000313" key="10">
    <source>
        <dbReference type="EMBL" id="QSF44806.1"/>
    </source>
</evidence>
<evidence type="ECO:0000256" key="7">
    <source>
        <dbReference type="ARBA" id="ARBA00023150"/>
    </source>
</evidence>
<dbReference type="InterPro" id="IPR013482">
    <property type="entry name" value="Molybde_CF_guanTrfase"/>
</dbReference>
<evidence type="ECO:0000256" key="6">
    <source>
        <dbReference type="ARBA" id="ARBA00023134"/>
    </source>
</evidence>
<accession>A0ABX7LC19</accession>
<dbReference type="SUPFAM" id="SSF53448">
    <property type="entry name" value="Nucleotide-diphospho-sugar transferases"/>
    <property type="match status" value="1"/>
</dbReference>
<evidence type="ECO:0000313" key="11">
    <source>
        <dbReference type="Proteomes" id="UP000663452"/>
    </source>
</evidence>